<feature type="chain" id="PRO_5014156810" evidence="2">
    <location>
        <begin position="21"/>
        <end position="793"/>
    </location>
</feature>
<feature type="transmembrane region" description="Helical" evidence="1">
    <location>
        <begin position="768"/>
        <end position="790"/>
    </location>
</feature>
<evidence type="ECO:0000256" key="1">
    <source>
        <dbReference type="SAM" id="Phobius"/>
    </source>
</evidence>
<name>A0A2H9TGB5_9FUNG</name>
<accession>A0A2H9TGB5</accession>
<keyword evidence="2" id="KW-0732">Signal</keyword>
<keyword evidence="1" id="KW-1133">Transmembrane helix</keyword>
<organism evidence="3 4">
    <name type="scientific">Paramicrosporidium saccamoebae</name>
    <dbReference type="NCBI Taxonomy" id="1246581"/>
    <lineage>
        <taxon>Eukaryota</taxon>
        <taxon>Fungi</taxon>
        <taxon>Fungi incertae sedis</taxon>
        <taxon>Cryptomycota</taxon>
        <taxon>Cryptomycota incertae sedis</taxon>
        <taxon>Paramicrosporidium</taxon>
    </lineage>
</organism>
<keyword evidence="4" id="KW-1185">Reference proteome</keyword>
<keyword evidence="1" id="KW-0812">Transmembrane</keyword>
<gene>
    <name evidence="3" type="ORF">PSACC_03537</name>
</gene>
<dbReference type="EMBL" id="MTSL01000213">
    <property type="protein sequence ID" value="PJF16630.1"/>
    <property type="molecule type" value="Genomic_DNA"/>
</dbReference>
<reference evidence="3 4" key="1">
    <citation type="submission" date="2016-10" db="EMBL/GenBank/DDBJ databases">
        <title>The genome of Paramicrosporidium saccamoebae is the missing link in understanding Cryptomycota and Microsporidia evolution.</title>
        <authorList>
            <person name="Quandt C.A."/>
            <person name="Beaudet D."/>
            <person name="Corsaro D."/>
            <person name="Michel R."/>
            <person name="Corradi N."/>
            <person name="James T."/>
        </authorList>
    </citation>
    <scope>NUCLEOTIDE SEQUENCE [LARGE SCALE GENOMIC DNA]</scope>
    <source>
        <strain evidence="3 4">KSL3</strain>
    </source>
</reference>
<evidence type="ECO:0000313" key="4">
    <source>
        <dbReference type="Proteomes" id="UP000240830"/>
    </source>
</evidence>
<dbReference type="AlphaFoldDB" id="A0A2H9TGB5"/>
<comment type="caution">
    <text evidence="3">The sequence shown here is derived from an EMBL/GenBank/DDBJ whole genome shotgun (WGS) entry which is preliminary data.</text>
</comment>
<feature type="signal peptide" evidence="2">
    <location>
        <begin position="1"/>
        <end position="20"/>
    </location>
</feature>
<dbReference type="Proteomes" id="UP000240830">
    <property type="component" value="Unassembled WGS sequence"/>
</dbReference>
<proteinExistence type="predicted"/>
<evidence type="ECO:0000256" key="2">
    <source>
        <dbReference type="SAM" id="SignalP"/>
    </source>
</evidence>
<evidence type="ECO:0000313" key="3">
    <source>
        <dbReference type="EMBL" id="PJF16630.1"/>
    </source>
</evidence>
<sequence>MRLSAAVLIITAALLQNTSASAVTAQTYSHNGPAAKAAVSKDGITDFADDSVINTGSPPFDKPASLPPLVFRAMTANNIITFAKYGAKHAGVKLDPKTDLNNANYKKFLAGIGSEQIQACTNDHCLRWLYKGAFELKLGGSLKGRDALNGVQVRTIVDSAFKGDCLKATNQTQTVEAACVKGQLDAIPEKVRKAYAAQIITTAGDNLHYLSADMLKSVFSVASACEKIRNAGSLKAILTSNSLAGAVTAECFAHIPPAVINAIQGDSTDGGVTQAKVNVASKIGLYKLYNGALPKPMLEGISAALMKDFATGFASGDRPGKGLVLENITTNNLSSINQKTLLGNLNANDAVKLASTGKKLTLAHFDKISAEDAYTALRHFDPTAFGNLGGDIIAHIMNDYPAVCSLLPETIEYKNVKLTNSDCFRYLDPKSQAKVLATAASVPDNALVHVTSDMVKGWEYTGARSESFSGANVLGANPKRPNIESIIAGLGVDPDGPNPCKDQIPSVTDMAVVLGDNITYACFKEGEHEIPTDKDAKFSERLRYMVPFPQLLKAQGIKFFENLSEKTFATLMKTGTFCRGVDIDTWSVIKPEIKKNTSSRCLAELMTHLSPTAEDLKGMSESVLAGLQPSQIPASMIPSFSKEQLMAADPSIATIFTADTLKAIDVTALNGEFWANVSPAAFGGVATVQDIKPENMTKWTEAQVTKASEEAFTPLTKEQAQTVGSEAAADASPVKALVAMKGISEEARQVLKSRLKAEDAASEGIPTWVLFIIGGVIAVALIGGLVYFFVLRK</sequence>
<keyword evidence="1" id="KW-0472">Membrane</keyword>
<protein>
    <submittedName>
        <fullName evidence="3">Uncharacterized protein</fullName>
    </submittedName>
</protein>